<dbReference type="InterPro" id="IPR006910">
    <property type="entry name" value="Rad21_Rec8_N"/>
</dbReference>
<dbReference type="Pfam" id="PF04825">
    <property type="entry name" value="Rad21_Rec8_N"/>
    <property type="match status" value="1"/>
</dbReference>
<feature type="compositionally biased region" description="Low complexity" evidence="6">
    <location>
        <begin position="286"/>
        <end position="299"/>
    </location>
</feature>
<comment type="subcellular location">
    <subcellularLocation>
        <location evidence="2">Chromosome</location>
    </subcellularLocation>
    <subcellularLocation>
        <location evidence="1">Nucleus</location>
    </subcellularLocation>
</comment>
<dbReference type="OrthoDB" id="10071381at2759"/>
<dbReference type="GO" id="GO:0008278">
    <property type="term" value="C:cohesin complex"/>
    <property type="evidence" value="ECO:0007669"/>
    <property type="project" value="InterPro"/>
</dbReference>
<feature type="compositionally biased region" description="Acidic residues" evidence="6">
    <location>
        <begin position="269"/>
        <end position="278"/>
    </location>
</feature>
<protein>
    <submittedName>
        <fullName evidence="9">Double-strand-break repair protein rad21-like</fullName>
    </submittedName>
</protein>
<evidence type="ECO:0000256" key="4">
    <source>
        <dbReference type="ARBA" id="ARBA00022454"/>
    </source>
</evidence>
<reference evidence="9" key="1">
    <citation type="submission" date="2021-10" db="EMBL/GenBank/DDBJ databases">
        <title>Tropical sea cucumber genome reveals ecological adaptation and Cuvierian tubules defense mechanism.</title>
        <authorList>
            <person name="Chen T."/>
        </authorList>
    </citation>
    <scope>NUCLEOTIDE SEQUENCE</scope>
    <source>
        <strain evidence="9">Nanhai2018</strain>
        <tissue evidence="9">Muscle</tissue>
    </source>
</reference>
<dbReference type="InterPro" id="IPR036390">
    <property type="entry name" value="WH_DNA-bd_sf"/>
</dbReference>
<evidence type="ECO:0000256" key="5">
    <source>
        <dbReference type="ARBA" id="ARBA00023242"/>
    </source>
</evidence>
<gene>
    <name evidence="9" type="ORF">HOLleu_39915</name>
</gene>
<feature type="region of interest" description="Disordered" evidence="6">
    <location>
        <begin position="486"/>
        <end position="594"/>
    </location>
</feature>
<comment type="similarity">
    <text evidence="3">Belongs to the rad21 family.</text>
</comment>
<feature type="compositionally biased region" description="Basic and acidic residues" evidence="6">
    <location>
        <begin position="458"/>
        <end position="469"/>
    </location>
</feature>
<feature type="region of interest" description="Disordered" evidence="6">
    <location>
        <begin position="170"/>
        <end position="209"/>
    </location>
</feature>
<evidence type="ECO:0000256" key="3">
    <source>
        <dbReference type="ARBA" id="ARBA00009870"/>
    </source>
</evidence>
<name>A0A9Q1BCM7_HOLLE</name>
<dbReference type="GO" id="GO:0007062">
    <property type="term" value="P:sister chromatid cohesion"/>
    <property type="evidence" value="ECO:0007669"/>
    <property type="project" value="InterPro"/>
</dbReference>
<dbReference type="GO" id="GO:0003682">
    <property type="term" value="F:chromatin binding"/>
    <property type="evidence" value="ECO:0007669"/>
    <property type="project" value="TreeGrafter"/>
</dbReference>
<dbReference type="InterPro" id="IPR039781">
    <property type="entry name" value="Rad21/Rec8-like"/>
</dbReference>
<dbReference type="SUPFAM" id="SSF46785">
    <property type="entry name" value="Winged helix' DNA-binding domain"/>
    <property type="match status" value="1"/>
</dbReference>
<accession>A0A9Q1BCM7</accession>
<comment type="caution">
    <text evidence="9">The sequence shown here is derived from an EMBL/GenBank/DDBJ whole genome shotgun (WGS) entry which is preliminary data.</text>
</comment>
<evidence type="ECO:0000256" key="2">
    <source>
        <dbReference type="ARBA" id="ARBA00004286"/>
    </source>
</evidence>
<feature type="domain" description="Rad21/Rec8-like protein C-terminal eukaryotic" evidence="7">
    <location>
        <begin position="618"/>
        <end position="666"/>
    </location>
</feature>
<dbReference type="Proteomes" id="UP001152320">
    <property type="component" value="Chromosome 22"/>
</dbReference>
<dbReference type="GO" id="GO:0005634">
    <property type="term" value="C:nucleus"/>
    <property type="evidence" value="ECO:0007669"/>
    <property type="project" value="UniProtKB-SubCell"/>
</dbReference>
<dbReference type="EMBL" id="JAIZAY010000022">
    <property type="protein sequence ID" value="KAJ8020344.1"/>
    <property type="molecule type" value="Genomic_DNA"/>
</dbReference>
<evidence type="ECO:0000256" key="1">
    <source>
        <dbReference type="ARBA" id="ARBA00004123"/>
    </source>
</evidence>
<dbReference type="PANTHER" id="PTHR12585">
    <property type="entry name" value="SCC1 / RAD21 FAMILY MEMBER"/>
    <property type="match status" value="1"/>
</dbReference>
<dbReference type="InterPro" id="IPR023093">
    <property type="entry name" value="ScpA-like_C"/>
</dbReference>
<evidence type="ECO:0000313" key="9">
    <source>
        <dbReference type="EMBL" id="KAJ8020344.1"/>
    </source>
</evidence>
<sequence length="673" mass="74843">MFYAHFVLSKKGPLARIWLAAHWDKKLTKAHVFETNVSSCVDSIMHPKVKLALRTSGHLLLGVVRIHSRKAKYLLADCNEAFVKIKMAFRPGVVDLPEENREAAFATITLPEVFHDFDTSMPDFNDAEVQKQFTLNQSRVEDITMKEDLVNFNLAQEDFGDLGFEDHREIPRGASSANDSVYKQSDESTMLADVSKGKDATVDPSLDKPMDMGLEEQLRNDAFGAEMGMGDGILGEEFMNEGGNLFEEQPEIQTGEPAMGQNIEPPEGAAEDTDDEDKEKEPQPQPQEQLAQQAEAAKPQQEEAKEAAAAAAVPNMVPETSQANPDGTFIQPPAAADQTTLVQNEDMEFALQPIVDVTGVKENRQKRKRKLVVDEVKELAGDLIKSQLKDTSDIVTSLDLAPPTKKLMLWKETGGAEKLFGLPGRLHNSKRILVIFTRNLQTDIPRDAKRQRRLPPAHVDETEVPRDPISDPLADVSVASRISTAPLPVEEEQHPVAPMQEENQPSTSQVEPPQQQQDFPFMSGRRGSASSSDGDFGGDDIFDGGFDDDDDDDVPPLRGDQREEEPVPEEASNVFANEEEEEIEAEEGEDEEKHHERVLNKRAHSMLMGINKLLQHSDTVSFNEVTQKLNRKQVASKFYSLLVLKKQQAVEVSQEDSFADIVISRGVLMSDML</sequence>
<dbReference type="Gene3D" id="1.10.10.580">
    <property type="entry name" value="Structural maintenance of chromosome 1. Chain E"/>
    <property type="match status" value="1"/>
</dbReference>
<feature type="region of interest" description="Disordered" evidence="6">
    <location>
        <begin position="446"/>
        <end position="473"/>
    </location>
</feature>
<evidence type="ECO:0000256" key="6">
    <source>
        <dbReference type="SAM" id="MobiDB-lite"/>
    </source>
</evidence>
<keyword evidence="5" id="KW-0539">Nucleus</keyword>
<organism evidence="9 10">
    <name type="scientific">Holothuria leucospilota</name>
    <name type="common">Black long sea cucumber</name>
    <name type="synonym">Mertensiothuria leucospilota</name>
    <dbReference type="NCBI Taxonomy" id="206669"/>
    <lineage>
        <taxon>Eukaryota</taxon>
        <taxon>Metazoa</taxon>
        <taxon>Echinodermata</taxon>
        <taxon>Eleutherozoa</taxon>
        <taxon>Echinozoa</taxon>
        <taxon>Holothuroidea</taxon>
        <taxon>Aspidochirotacea</taxon>
        <taxon>Aspidochirotida</taxon>
        <taxon>Holothuriidae</taxon>
        <taxon>Holothuria</taxon>
    </lineage>
</organism>
<dbReference type="AlphaFoldDB" id="A0A9Q1BCM7"/>
<feature type="compositionally biased region" description="Acidic residues" evidence="6">
    <location>
        <begin position="536"/>
        <end position="554"/>
    </location>
</feature>
<proteinExistence type="inferred from homology"/>
<evidence type="ECO:0000259" key="8">
    <source>
        <dbReference type="Pfam" id="PF04825"/>
    </source>
</evidence>
<keyword evidence="10" id="KW-1185">Reference proteome</keyword>
<dbReference type="CDD" id="cd21792">
    <property type="entry name" value="Rad21_Rec8_M_NXP1-like"/>
    <property type="match status" value="1"/>
</dbReference>
<dbReference type="InterPro" id="IPR006909">
    <property type="entry name" value="Rad21/Rec8_C_eu"/>
</dbReference>
<dbReference type="Pfam" id="PF04824">
    <property type="entry name" value="Rad21_Rec8"/>
    <property type="match status" value="1"/>
</dbReference>
<keyword evidence="4" id="KW-0158">Chromosome</keyword>
<feature type="compositionally biased region" description="Acidic residues" evidence="6">
    <location>
        <begin position="577"/>
        <end position="590"/>
    </location>
</feature>
<evidence type="ECO:0000313" key="10">
    <source>
        <dbReference type="Proteomes" id="UP001152320"/>
    </source>
</evidence>
<feature type="compositionally biased region" description="Basic and acidic residues" evidence="6">
    <location>
        <begin position="195"/>
        <end position="209"/>
    </location>
</feature>
<dbReference type="GO" id="GO:1990414">
    <property type="term" value="P:replication-born double-strand break repair via sister chromatid exchange"/>
    <property type="evidence" value="ECO:0007669"/>
    <property type="project" value="TreeGrafter"/>
</dbReference>
<evidence type="ECO:0000259" key="7">
    <source>
        <dbReference type="Pfam" id="PF04824"/>
    </source>
</evidence>
<feature type="region of interest" description="Disordered" evidence="6">
    <location>
        <begin position="256"/>
        <end position="313"/>
    </location>
</feature>
<feature type="domain" description="Rad21/Rec8-like protein N-terminal" evidence="8">
    <location>
        <begin position="1"/>
        <end position="102"/>
    </location>
</feature>
<dbReference type="InterPro" id="IPR049589">
    <property type="entry name" value="NXP1_M-like"/>
</dbReference>
<dbReference type="PANTHER" id="PTHR12585:SF69">
    <property type="entry name" value="FI11703P"/>
    <property type="match status" value="1"/>
</dbReference>
<feature type="compositionally biased region" description="Polar residues" evidence="6">
    <location>
        <begin position="501"/>
        <end position="518"/>
    </location>
</feature>